<keyword evidence="2" id="KW-1185">Reference proteome</keyword>
<dbReference type="AlphaFoldDB" id="A8B7I6"/>
<dbReference type="Proteomes" id="UP000001548">
    <property type="component" value="Unassembled WGS sequence"/>
</dbReference>
<accession>A8B7I6</accession>
<name>A8B7I6_GIAIC</name>
<dbReference type="EMBL" id="AACB03000001">
    <property type="protein sequence ID" value="KAE8305443.1"/>
    <property type="molecule type" value="Genomic_DNA"/>
</dbReference>
<organism evidence="1 2">
    <name type="scientific">Giardia intestinalis (strain ATCC 50803 / WB clone C6)</name>
    <name type="common">Giardia lamblia</name>
    <dbReference type="NCBI Taxonomy" id="184922"/>
    <lineage>
        <taxon>Eukaryota</taxon>
        <taxon>Metamonada</taxon>
        <taxon>Diplomonadida</taxon>
        <taxon>Hexamitidae</taxon>
        <taxon>Giardiinae</taxon>
        <taxon>Giardia</taxon>
    </lineage>
</organism>
<dbReference type="OMA" id="CAVIKIV"/>
<dbReference type="VEuPathDB" id="GiardiaDB:GL50803_11700"/>
<dbReference type="InterPro" id="IPR035969">
    <property type="entry name" value="Rab-GAP_TBC_sf"/>
</dbReference>
<comment type="caution">
    <text evidence="1">The sequence shown here is derived from an EMBL/GenBank/DDBJ whole genome shotgun (WGS) entry which is preliminary data.</text>
</comment>
<proteinExistence type="predicted"/>
<sequence>MNVIGKQQQIGILGVLLRNKDIPLWVIDAYVAKFEETTVQSEVAFAAKRNGTLQVLNIPVPTTTKPSCFNTPDLRALADLTWSRLLNQSPSAETLEGLTALLMQHGEIPAYFRRASWTYLTLKYTQEAEVICKKILASPLTHTMPLNVDTAAMEAGYYNSYRTQEDGSVLSSDALIPIDKIYEAEGHVWSVFYVRGNRLLMADAHRTFRELKLFETNSPLFPSFCDVLVAVISSSKTPYVQGLTYLCGVTLLYSRTLYEAVGIALRVTKMSNVYRSFILMEKERIDTVSCAVIKIVSLILSGECLDSIDCTQTQRVTSLFNRKKVKTREPLGLAYYGFEGYEAYFNFCTDKQVLAPMASSAHSFNGSARAVTQGSSSANDCNTSDAVEEATTVSIDEATLTACDSAPETPQVTALHRQLRQRAHNLFKSNFDTIFEIIPAVTSSCVLTVFSKVSFELSLFVMDVLSYTEELDQAFILLTVTLVVVVICQTSVRIATNPDSETGAVANGSLTDDEVTGAIMKDLTKITTNVTSFIMCFRDVIKLSKKSETIQQQMRTLDAVFAAINNE</sequence>
<dbReference type="HOGENOM" id="CLU_480996_0_0_1"/>
<dbReference type="RefSeq" id="XP_001708816.1">
    <property type="nucleotide sequence ID" value="XM_001708764.1"/>
</dbReference>
<dbReference type="Gene3D" id="1.10.8.270">
    <property type="entry name" value="putative rabgap domain of human tbc1 domain family member 14 like domains"/>
    <property type="match status" value="1"/>
</dbReference>
<reference evidence="1 2" key="1">
    <citation type="journal article" date="2007" name="Science">
        <title>Genomic minimalism in the early diverging intestinal parasite Giardia lamblia.</title>
        <authorList>
            <person name="Morrison H.G."/>
            <person name="McArthur A.G."/>
            <person name="Gillin F.D."/>
            <person name="Aley S.B."/>
            <person name="Adam R.D."/>
            <person name="Olsen G.J."/>
            <person name="Best A.A."/>
            <person name="Cande W.Z."/>
            <person name="Chen F."/>
            <person name="Cipriano M.J."/>
            <person name="Davids B.J."/>
            <person name="Dawson S.C."/>
            <person name="Elmendorf H.G."/>
            <person name="Hehl A.B."/>
            <person name="Holder M.E."/>
            <person name="Huse S.M."/>
            <person name="Kim U.U."/>
            <person name="Lasek-Nesselquist E."/>
            <person name="Manning G."/>
            <person name="Nigam A."/>
            <person name="Nixon J.E."/>
            <person name="Palm D."/>
            <person name="Passamaneck N.E."/>
            <person name="Prabhu A."/>
            <person name="Reich C.I."/>
            <person name="Reiner D.S."/>
            <person name="Samuelson J."/>
            <person name="Svard S.G."/>
            <person name="Sogin M.L."/>
        </authorList>
    </citation>
    <scope>NUCLEOTIDE SEQUENCE [LARGE SCALE GENOMIC DNA]</scope>
    <source>
        <strain evidence="1 2">WB C6</strain>
    </source>
</reference>
<dbReference type="KEGG" id="gla:GL50803_0011700"/>
<evidence type="ECO:0000313" key="2">
    <source>
        <dbReference type="Proteomes" id="UP000001548"/>
    </source>
</evidence>
<evidence type="ECO:0000313" key="1">
    <source>
        <dbReference type="EMBL" id="KAE8305443.1"/>
    </source>
</evidence>
<dbReference type="SUPFAM" id="SSF47923">
    <property type="entry name" value="Ypt/Rab-GAP domain of gyp1p"/>
    <property type="match status" value="1"/>
</dbReference>
<protein>
    <submittedName>
        <fullName evidence="1">Uncharacterized protein</fullName>
    </submittedName>
</protein>
<gene>
    <name evidence="1" type="ORF">GL50803_0011700</name>
</gene>
<dbReference type="GeneID" id="5701730"/>